<comment type="caution">
    <text evidence="4">The sequence shown here is derived from an EMBL/GenBank/DDBJ whole genome shotgun (WGS) entry which is preliminary data.</text>
</comment>
<dbReference type="Pfam" id="PF00440">
    <property type="entry name" value="TetR_N"/>
    <property type="match status" value="1"/>
</dbReference>
<evidence type="ECO:0000256" key="1">
    <source>
        <dbReference type="ARBA" id="ARBA00023125"/>
    </source>
</evidence>
<keyword evidence="1 2" id="KW-0238">DNA-binding</keyword>
<dbReference type="InterPro" id="IPR036271">
    <property type="entry name" value="Tet_transcr_reg_TetR-rel_C_sf"/>
</dbReference>
<reference evidence="4" key="2">
    <citation type="journal article" date="2020" name="Microorganisms">
        <title>Osmotic Adaptation and Compatible Solute Biosynthesis of Phototrophic Bacteria as Revealed from Genome Analyses.</title>
        <authorList>
            <person name="Imhoff J.F."/>
            <person name="Rahn T."/>
            <person name="Kunzel S."/>
            <person name="Keller A."/>
            <person name="Neulinger S.C."/>
        </authorList>
    </citation>
    <scope>NUCLEOTIDE SEQUENCE</scope>
    <source>
        <strain evidence="4">DSM 11080</strain>
    </source>
</reference>
<gene>
    <name evidence="4" type="ORF">CKO40_02680</name>
</gene>
<dbReference type="Gene3D" id="1.10.10.60">
    <property type="entry name" value="Homeodomain-like"/>
    <property type="match status" value="1"/>
</dbReference>
<dbReference type="InterPro" id="IPR050109">
    <property type="entry name" value="HTH-type_TetR-like_transc_reg"/>
</dbReference>
<dbReference type="InterPro" id="IPR009057">
    <property type="entry name" value="Homeodomain-like_sf"/>
</dbReference>
<evidence type="ECO:0000313" key="4">
    <source>
        <dbReference type="EMBL" id="MBK1703485.1"/>
    </source>
</evidence>
<dbReference type="PRINTS" id="PR00455">
    <property type="entry name" value="HTHTETR"/>
</dbReference>
<dbReference type="PANTHER" id="PTHR30055">
    <property type="entry name" value="HTH-TYPE TRANSCRIPTIONAL REGULATOR RUTR"/>
    <property type="match status" value="1"/>
</dbReference>
<dbReference type="InterPro" id="IPR023772">
    <property type="entry name" value="DNA-bd_HTH_TetR-type_CS"/>
</dbReference>
<proteinExistence type="predicted"/>
<dbReference type="GO" id="GO:0000976">
    <property type="term" value="F:transcription cis-regulatory region binding"/>
    <property type="evidence" value="ECO:0007669"/>
    <property type="project" value="TreeGrafter"/>
</dbReference>
<dbReference type="RefSeq" id="WP_200344489.1">
    <property type="nucleotide sequence ID" value="NZ_NRSJ01000003.1"/>
</dbReference>
<dbReference type="EMBL" id="NRSJ01000003">
    <property type="protein sequence ID" value="MBK1703485.1"/>
    <property type="molecule type" value="Genomic_DNA"/>
</dbReference>
<dbReference type="SUPFAM" id="SSF46689">
    <property type="entry name" value="Homeodomain-like"/>
    <property type="match status" value="1"/>
</dbReference>
<dbReference type="PANTHER" id="PTHR30055:SF226">
    <property type="entry name" value="HTH-TYPE TRANSCRIPTIONAL REGULATOR PKSA"/>
    <property type="match status" value="1"/>
</dbReference>
<dbReference type="Gene3D" id="1.10.357.10">
    <property type="entry name" value="Tetracycline Repressor, domain 2"/>
    <property type="match status" value="1"/>
</dbReference>
<dbReference type="AlphaFoldDB" id="A0AAJ0U1E3"/>
<dbReference type="Pfam" id="PF09209">
    <property type="entry name" value="CecR_C"/>
    <property type="match status" value="1"/>
</dbReference>
<reference evidence="4" key="1">
    <citation type="submission" date="2017-08" db="EMBL/GenBank/DDBJ databases">
        <authorList>
            <person name="Imhoff J.F."/>
            <person name="Rahn T."/>
            <person name="Kuenzel S."/>
            <person name="Neulinger S.C."/>
        </authorList>
    </citation>
    <scope>NUCLEOTIDE SEQUENCE</scope>
    <source>
        <strain evidence="4">DSM 11080</strain>
    </source>
</reference>
<dbReference type="PROSITE" id="PS01081">
    <property type="entry name" value="HTH_TETR_1"/>
    <property type="match status" value="1"/>
</dbReference>
<dbReference type="GO" id="GO:0003700">
    <property type="term" value="F:DNA-binding transcription factor activity"/>
    <property type="evidence" value="ECO:0007669"/>
    <property type="project" value="TreeGrafter"/>
</dbReference>
<feature type="domain" description="HTH tetR-type" evidence="3">
    <location>
        <begin position="8"/>
        <end position="68"/>
    </location>
</feature>
<protein>
    <recommendedName>
        <fullName evidence="3">HTH tetR-type domain-containing protein</fullName>
    </recommendedName>
</protein>
<dbReference type="InterPro" id="IPR015292">
    <property type="entry name" value="Tscrpt_reg_YbiH_C"/>
</dbReference>
<sequence length="229" mass="26049">MPDNEPSTNTRERLLQAALEVFAERGYDAATIREICRRADANVAAVHYHFGDKRKLYEAIYGRLFETLRQRRTAFLPSDAPAEQRLRVHIQALFEEIFCCSNDSERQVQLSTIYLNEMAHPTEVLDLIVSEHLEPDARELYQIVANLLNTSADDPLTIDCAASVIGQILYYYHAMPIISRLHPDRPPVRERLDALIEQVWLFSLGGIERAKRARAALSQPLDDAADQGC</sequence>
<dbReference type="SUPFAM" id="SSF48498">
    <property type="entry name" value="Tetracyclin repressor-like, C-terminal domain"/>
    <property type="match status" value="1"/>
</dbReference>
<keyword evidence="5" id="KW-1185">Reference proteome</keyword>
<dbReference type="Proteomes" id="UP001296776">
    <property type="component" value="Unassembled WGS sequence"/>
</dbReference>
<accession>A0AAJ0U1E3</accession>
<feature type="DNA-binding region" description="H-T-H motif" evidence="2">
    <location>
        <begin position="31"/>
        <end position="50"/>
    </location>
</feature>
<name>A0AAJ0U1E3_9GAMM</name>
<evidence type="ECO:0000313" key="5">
    <source>
        <dbReference type="Proteomes" id="UP001296776"/>
    </source>
</evidence>
<dbReference type="PROSITE" id="PS50977">
    <property type="entry name" value="HTH_TETR_2"/>
    <property type="match status" value="1"/>
</dbReference>
<dbReference type="InterPro" id="IPR001647">
    <property type="entry name" value="HTH_TetR"/>
</dbReference>
<evidence type="ECO:0000256" key="2">
    <source>
        <dbReference type="PROSITE-ProRule" id="PRU00335"/>
    </source>
</evidence>
<organism evidence="4 5">
    <name type="scientific">Halochromatium glycolicum</name>
    <dbReference type="NCBI Taxonomy" id="85075"/>
    <lineage>
        <taxon>Bacteria</taxon>
        <taxon>Pseudomonadati</taxon>
        <taxon>Pseudomonadota</taxon>
        <taxon>Gammaproteobacteria</taxon>
        <taxon>Chromatiales</taxon>
        <taxon>Chromatiaceae</taxon>
        <taxon>Halochromatium</taxon>
    </lineage>
</organism>
<evidence type="ECO:0000259" key="3">
    <source>
        <dbReference type="PROSITE" id="PS50977"/>
    </source>
</evidence>